<sequence>MNQTYQKAIIETTEKYSHVGIYFDGMLYHASRKRGVAKQNPEEYLAEEKHEVFIYRYPEIDAEIIRERAERYLGCKYNHSFYPDNGKFYCSQYISEILLIFDIIPMKFGDSENEISDYWKKYYEELRVPVPVGKPGTNPGQLAKSEWLKYVGKFDG</sequence>
<protein>
    <recommendedName>
        <fullName evidence="3">Permuted papain-like amidase enzyme, YaeF/YiiX, C92 family</fullName>
    </recommendedName>
</protein>
<evidence type="ECO:0008006" key="3">
    <source>
        <dbReference type="Google" id="ProtNLM"/>
    </source>
</evidence>
<dbReference type="Proteomes" id="UP000578697">
    <property type="component" value="Unassembled WGS sequence"/>
</dbReference>
<dbReference type="Gene3D" id="3.90.1720.10">
    <property type="entry name" value="endopeptidase domain like (from Nostoc punctiforme)"/>
    <property type="match status" value="1"/>
</dbReference>
<organism evidence="1 2">
    <name type="scientific">Treponema rectale</name>
    <dbReference type="NCBI Taxonomy" id="744512"/>
    <lineage>
        <taxon>Bacteria</taxon>
        <taxon>Pseudomonadati</taxon>
        <taxon>Spirochaetota</taxon>
        <taxon>Spirochaetia</taxon>
        <taxon>Spirochaetales</taxon>
        <taxon>Treponemataceae</taxon>
        <taxon>Treponema</taxon>
    </lineage>
</organism>
<dbReference type="RefSeq" id="WP_221266595.1">
    <property type="nucleotide sequence ID" value="NZ_JACHFR010000005.1"/>
</dbReference>
<dbReference type="InterPro" id="IPR024453">
    <property type="entry name" value="Peptidase_C92"/>
</dbReference>
<evidence type="ECO:0000313" key="1">
    <source>
        <dbReference type="EMBL" id="MBB5220017.1"/>
    </source>
</evidence>
<keyword evidence="2" id="KW-1185">Reference proteome</keyword>
<proteinExistence type="predicted"/>
<comment type="caution">
    <text evidence="1">The sequence shown here is derived from an EMBL/GenBank/DDBJ whole genome shotgun (WGS) entry which is preliminary data.</text>
</comment>
<accession>A0A840SE09</accession>
<dbReference type="SUPFAM" id="SSF54001">
    <property type="entry name" value="Cysteine proteinases"/>
    <property type="match status" value="1"/>
</dbReference>
<dbReference type="AlphaFoldDB" id="A0A840SE09"/>
<evidence type="ECO:0000313" key="2">
    <source>
        <dbReference type="Proteomes" id="UP000578697"/>
    </source>
</evidence>
<gene>
    <name evidence="1" type="ORF">HNP77_002407</name>
</gene>
<name>A0A840SE09_9SPIR</name>
<dbReference type="Pfam" id="PF05708">
    <property type="entry name" value="Peptidase_C92"/>
    <property type="match status" value="1"/>
</dbReference>
<dbReference type="EMBL" id="JACHFR010000005">
    <property type="protein sequence ID" value="MBB5220017.1"/>
    <property type="molecule type" value="Genomic_DNA"/>
</dbReference>
<dbReference type="InterPro" id="IPR038765">
    <property type="entry name" value="Papain-like_cys_pep_sf"/>
</dbReference>
<reference evidence="1 2" key="1">
    <citation type="submission" date="2020-08" db="EMBL/GenBank/DDBJ databases">
        <title>Genomic Encyclopedia of Type Strains, Phase IV (KMG-IV): sequencing the most valuable type-strain genomes for metagenomic binning, comparative biology and taxonomic classification.</title>
        <authorList>
            <person name="Goeker M."/>
        </authorList>
    </citation>
    <scope>NUCLEOTIDE SEQUENCE [LARGE SCALE GENOMIC DNA]</scope>
    <source>
        <strain evidence="1 2">DSM 103679</strain>
    </source>
</reference>